<dbReference type="PANTHER" id="PTHR32182:SF0">
    <property type="entry name" value="DNA REPLICATION AND REPAIR PROTEIN RECF"/>
    <property type="match status" value="1"/>
</dbReference>
<keyword evidence="4 9" id="KW-0963">Cytoplasm</keyword>
<evidence type="ECO:0000256" key="6">
    <source>
        <dbReference type="ARBA" id="ARBA00022741"/>
    </source>
</evidence>
<protein>
    <recommendedName>
        <fullName evidence="3 9">DNA replication and repair protein RecF</fullName>
    </recommendedName>
</protein>
<evidence type="ECO:0000256" key="4">
    <source>
        <dbReference type="ARBA" id="ARBA00022490"/>
    </source>
</evidence>
<keyword evidence="9 10" id="KW-0227">DNA damage</keyword>
<dbReference type="Pfam" id="PF02463">
    <property type="entry name" value="SMC_N"/>
    <property type="match status" value="1"/>
</dbReference>
<gene>
    <name evidence="9" type="primary">recF</name>
    <name evidence="12" type="ORF">ST44_05740</name>
</gene>
<evidence type="ECO:0000256" key="7">
    <source>
        <dbReference type="ARBA" id="ARBA00022840"/>
    </source>
</evidence>
<dbReference type="GO" id="GO:0005524">
    <property type="term" value="F:ATP binding"/>
    <property type="evidence" value="ECO:0007669"/>
    <property type="project" value="UniProtKB-UniRule"/>
</dbReference>
<comment type="caution">
    <text evidence="12">The sequence shown here is derived from an EMBL/GenBank/DDBJ whole genome shotgun (WGS) entry which is preliminary data.</text>
</comment>
<evidence type="ECO:0000256" key="5">
    <source>
        <dbReference type="ARBA" id="ARBA00022705"/>
    </source>
</evidence>
<comment type="function">
    <text evidence="9 10">The RecF protein is involved in DNA metabolism; it is required for DNA replication and normal SOS inducibility. RecF binds preferentially to single-stranded, linear DNA. It also seems to bind ATP.</text>
</comment>
<dbReference type="AlphaFoldDB" id="A0A0D0I695"/>
<sequence length="364" mass="41462">MYLKNINILGYKNIKESSLQLSPGINCFIGSNGEGKTNFLDAVYYLSFCRSATSSVDSTVINHDSDFCVIEGVYENEDGDELDIYTGMKRGVKKRFRRNKKDYKRLSEHIGLIPLIMISPSDTYLIEGASDERRRLMDVVISQTDATYLQALSRYNKALQQRNSLLKMEEEPDGALLDIWEEQMAKEGELIYEKRKAFVSELLPKFQDYHTRISGGKEKVSLNYVSHCQRGPLLDVIRRDRMKDRAVGYSLHGVHRDDLEMLLDGFPMKREGSQGQNKTFVVALKLAQFNYLSATVSKTCPILLLDDVFDKLDAMRVEQIVRLVSGEAFGQIFITDTNRDHLDSILEASDSSYRIFNVEGGKIV</sequence>
<comment type="similarity">
    <text evidence="2 9 10">Belongs to the RecF family.</text>
</comment>
<dbReference type="HAMAP" id="MF_00365">
    <property type="entry name" value="RecF"/>
    <property type="match status" value="1"/>
</dbReference>
<evidence type="ECO:0000256" key="10">
    <source>
        <dbReference type="RuleBase" id="RU000578"/>
    </source>
</evidence>
<keyword evidence="9 10" id="KW-0234">DNA repair</keyword>
<dbReference type="InterPro" id="IPR003395">
    <property type="entry name" value="RecF/RecN/SMC_N"/>
</dbReference>
<organism evidence="12 13">
    <name type="scientific">Prevotella pectinovora</name>
    <dbReference type="NCBI Taxonomy" id="1602169"/>
    <lineage>
        <taxon>Bacteria</taxon>
        <taxon>Pseudomonadati</taxon>
        <taxon>Bacteroidota</taxon>
        <taxon>Bacteroidia</taxon>
        <taxon>Bacteroidales</taxon>
        <taxon>Prevotellaceae</taxon>
        <taxon>Prevotella</taxon>
    </lineage>
</organism>
<name>A0A0D0I695_9BACT</name>
<dbReference type="PANTHER" id="PTHR32182">
    <property type="entry name" value="DNA REPLICATION AND REPAIR PROTEIN RECF"/>
    <property type="match status" value="1"/>
</dbReference>
<feature type="domain" description="RecF/RecN/SMC N-terminal" evidence="11">
    <location>
        <begin position="2"/>
        <end position="361"/>
    </location>
</feature>
<dbReference type="InterPro" id="IPR018078">
    <property type="entry name" value="DNA-binding_RecF_CS"/>
</dbReference>
<evidence type="ECO:0000313" key="13">
    <source>
        <dbReference type="Proteomes" id="UP000032046"/>
    </source>
</evidence>
<evidence type="ECO:0000256" key="9">
    <source>
        <dbReference type="HAMAP-Rule" id="MF_00365"/>
    </source>
</evidence>
<dbReference type="Proteomes" id="UP000032046">
    <property type="component" value="Unassembled WGS sequence"/>
</dbReference>
<dbReference type="InterPro" id="IPR001238">
    <property type="entry name" value="DNA-binding_RecF"/>
</dbReference>
<dbReference type="EMBL" id="JXQK01000051">
    <property type="protein sequence ID" value="KIP62815.1"/>
    <property type="molecule type" value="Genomic_DNA"/>
</dbReference>
<dbReference type="InterPro" id="IPR027417">
    <property type="entry name" value="P-loop_NTPase"/>
</dbReference>
<evidence type="ECO:0000259" key="11">
    <source>
        <dbReference type="Pfam" id="PF02463"/>
    </source>
</evidence>
<keyword evidence="13" id="KW-1185">Reference proteome</keyword>
<dbReference type="RefSeq" id="WP_042518990.1">
    <property type="nucleotide sequence ID" value="NZ_DAIPDX010000063.1"/>
</dbReference>
<dbReference type="SUPFAM" id="SSF52540">
    <property type="entry name" value="P-loop containing nucleoside triphosphate hydrolases"/>
    <property type="match status" value="1"/>
</dbReference>
<dbReference type="PROSITE" id="PS00618">
    <property type="entry name" value="RECF_2"/>
    <property type="match status" value="1"/>
</dbReference>
<keyword evidence="6 9" id="KW-0547">Nucleotide-binding</keyword>
<evidence type="ECO:0000256" key="8">
    <source>
        <dbReference type="ARBA" id="ARBA00023125"/>
    </source>
</evidence>
<comment type="subcellular location">
    <subcellularLocation>
        <location evidence="1 9 10">Cytoplasm</location>
    </subcellularLocation>
</comment>
<evidence type="ECO:0000256" key="3">
    <source>
        <dbReference type="ARBA" id="ARBA00020170"/>
    </source>
</evidence>
<evidence type="ECO:0000313" key="12">
    <source>
        <dbReference type="EMBL" id="KIP62815.1"/>
    </source>
</evidence>
<dbReference type="STRING" id="1602171.ST44_05740"/>
<reference evidence="12 13" key="1">
    <citation type="submission" date="2015-01" db="EMBL/GenBank/DDBJ databases">
        <title>Comparative genomics of non-oral Prevotella species.</title>
        <authorList>
            <person name="Accetto T."/>
            <person name="Nograsek B."/>
            <person name="Avgustin G."/>
        </authorList>
    </citation>
    <scope>NUCLEOTIDE SEQUENCE [LARGE SCALE GENOMIC DNA]</scope>
    <source>
        <strain evidence="12 13">P5-119</strain>
    </source>
</reference>
<dbReference type="NCBIfam" id="TIGR00611">
    <property type="entry name" value="recf"/>
    <property type="match status" value="1"/>
</dbReference>
<keyword evidence="8 9" id="KW-0238">DNA-binding</keyword>
<dbReference type="GO" id="GO:0000731">
    <property type="term" value="P:DNA synthesis involved in DNA repair"/>
    <property type="evidence" value="ECO:0007669"/>
    <property type="project" value="TreeGrafter"/>
</dbReference>
<dbReference type="GO" id="GO:0006302">
    <property type="term" value="P:double-strand break repair"/>
    <property type="evidence" value="ECO:0007669"/>
    <property type="project" value="TreeGrafter"/>
</dbReference>
<keyword evidence="9 10" id="KW-0742">SOS response</keyword>
<dbReference type="InterPro" id="IPR042174">
    <property type="entry name" value="RecF_2"/>
</dbReference>
<accession>A0A0D0I695</accession>
<keyword evidence="5 9" id="KW-0235">DNA replication</keyword>
<dbReference type="GO" id="GO:0005737">
    <property type="term" value="C:cytoplasm"/>
    <property type="evidence" value="ECO:0007669"/>
    <property type="project" value="UniProtKB-SubCell"/>
</dbReference>
<dbReference type="GO" id="GO:0009432">
    <property type="term" value="P:SOS response"/>
    <property type="evidence" value="ECO:0007669"/>
    <property type="project" value="UniProtKB-UniRule"/>
</dbReference>
<dbReference type="Gene3D" id="1.20.1050.90">
    <property type="entry name" value="RecF/RecN/SMC, N-terminal domain"/>
    <property type="match status" value="1"/>
</dbReference>
<evidence type="ECO:0000256" key="2">
    <source>
        <dbReference type="ARBA" id="ARBA00008016"/>
    </source>
</evidence>
<evidence type="ECO:0000256" key="1">
    <source>
        <dbReference type="ARBA" id="ARBA00004496"/>
    </source>
</evidence>
<dbReference type="Gene3D" id="3.40.50.300">
    <property type="entry name" value="P-loop containing nucleotide triphosphate hydrolases"/>
    <property type="match status" value="1"/>
</dbReference>
<dbReference type="GO" id="GO:0006260">
    <property type="term" value="P:DNA replication"/>
    <property type="evidence" value="ECO:0007669"/>
    <property type="project" value="UniProtKB-UniRule"/>
</dbReference>
<dbReference type="GO" id="GO:0003697">
    <property type="term" value="F:single-stranded DNA binding"/>
    <property type="evidence" value="ECO:0007669"/>
    <property type="project" value="UniProtKB-UniRule"/>
</dbReference>
<proteinExistence type="inferred from homology"/>
<feature type="binding site" evidence="9">
    <location>
        <begin position="30"/>
        <end position="37"/>
    </location>
    <ligand>
        <name>ATP</name>
        <dbReference type="ChEBI" id="CHEBI:30616"/>
    </ligand>
</feature>
<keyword evidence="7 9" id="KW-0067">ATP-binding</keyword>